<gene>
    <name evidence="4" type="ORF">SAMN05444858_108159</name>
</gene>
<dbReference type="Proteomes" id="UP000186004">
    <property type="component" value="Unassembled WGS sequence"/>
</dbReference>
<evidence type="ECO:0000256" key="1">
    <source>
        <dbReference type="SAM" id="MobiDB-lite"/>
    </source>
</evidence>
<evidence type="ECO:0000313" key="5">
    <source>
        <dbReference type="Proteomes" id="UP000186004"/>
    </source>
</evidence>
<dbReference type="RefSeq" id="WP_076470985.1">
    <property type="nucleotide sequence ID" value="NZ_FTNF01000008.1"/>
</dbReference>
<reference evidence="4 5" key="1">
    <citation type="submission" date="2017-01" db="EMBL/GenBank/DDBJ databases">
        <authorList>
            <person name="Mah S.A."/>
            <person name="Swanson W.J."/>
            <person name="Moy G.W."/>
            <person name="Vacquier V.D."/>
        </authorList>
    </citation>
    <scope>NUCLEOTIDE SEQUENCE [LARGE SCALE GENOMIC DNA]</scope>
    <source>
        <strain evidence="4 5">DSM 45758</strain>
    </source>
</reference>
<feature type="domain" description="Predicted membrane protein YciQ-like C-terminal" evidence="3">
    <location>
        <begin position="43"/>
        <end position="274"/>
    </location>
</feature>
<dbReference type="EMBL" id="FTNF01000008">
    <property type="protein sequence ID" value="SIR31712.1"/>
    <property type="molecule type" value="Genomic_DNA"/>
</dbReference>
<evidence type="ECO:0000259" key="3">
    <source>
        <dbReference type="Pfam" id="PF20990"/>
    </source>
</evidence>
<keyword evidence="2" id="KW-0472">Membrane</keyword>
<feature type="transmembrane region" description="Helical" evidence="2">
    <location>
        <begin position="317"/>
        <end position="340"/>
    </location>
</feature>
<proteinExistence type="predicted"/>
<dbReference type="Pfam" id="PF20990">
    <property type="entry name" value="DUF2207_C"/>
    <property type="match status" value="1"/>
</dbReference>
<name>A0A1N6ZXW7_9ACTN</name>
<keyword evidence="2" id="KW-0812">Transmembrane</keyword>
<organism evidence="4 5">
    <name type="scientific">Micromonospora avicenniae</name>
    <dbReference type="NCBI Taxonomy" id="1198245"/>
    <lineage>
        <taxon>Bacteria</taxon>
        <taxon>Bacillati</taxon>
        <taxon>Actinomycetota</taxon>
        <taxon>Actinomycetes</taxon>
        <taxon>Micromonosporales</taxon>
        <taxon>Micromonosporaceae</taxon>
        <taxon>Micromonospora</taxon>
    </lineage>
</organism>
<feature type="transmembrane region" description="Helical" evidence="2">
    <location>
        <begin position="360"/>
        <end position="380"/>
    </location>
</feature>
<protein>
    <submittedName>
        <fullName evidence="4">Predicted membrane protein</fullName>
    </submittedName>
</protein>
<evidence type="ECO:0000256" key="2">
    <source>
        <dbReference type="SAM" id="Phobius"/>
    </source>
</evidence>
<sequence length="632" mass="67983">MTSYDFAVELGLPVACLAVWTAVYWLARLPNRPAGVTAAAAAMELPGQEPPAVVSLLANQWQVTADAAESTLLDLAARGYVELRQADADPHHTTVHLTGRSPEYLTRYERLVLDRVTERAVDRVVPLTALSFADAGRAASWSKRLRRYVVADARRLGLSRRRFSKVMVTTLGVLGVVAAAGVAAGVWHLVNRTDDDPFGSFAAFAVTAVALVGIAARDLGERDTLVGREVAARWLGLRAWLARHESFADLPPAAVAVWDRYLSYGAALGVTRTASQVIHFGVADRKRLWSSYGGGWRQVPVTYPAGMPRYGQALGWIVFRAVLAGMVGWTLTRVVGVALLEPAPGSPDAAASLWSRLTSIDPVTLGVITLGLVLLGYAGYLGVRVLVDLVAPADVTGEVLWHQVWQVRSSDSDSSSTPVNHYLVVDDGHADQLRAWVLPEQIAGECRLGDVVTVRVRPWTRRVTRVTVHRPAPEIAEPHDDAEDEETGIAPATTAPDGIRPERLLSAAEVGAALGVRVSLVRPGSADEARWAARFVDGRNSTVLGVNVVPGGRMAKAALLMSRSVGQALPGVGDEAYTGRDRVVGRRGDVVLLVLRPNAVRETARCSPACLRPRCRASLRTCPPLDPEPIPR</sequence>
<feature type="region of interest" description="Disordered" evidence="1">
    <location>
        <begin position="476"/>
        <end position="500"/>
    </location>
</feature>
<accession>A0A1N6ZXW7</accession>
<feature type="transmembrane region" description="Helical" evidence="2">
    <location>
        <begin position="6"/>
        <end position="27"/>
    </location>
</feature>
<keyword evidence="2" id="KW-1133">Transmembrane helix</keyword>
<dbReference type="AlphaFoldDB" id="A0A1N6ZXW7"/>
<dbReference type="OrthoDB" id="5241092at2"/>
<dbReference type="InterPro" id="IPR048389">
    <property type="entry name" value="YciQ-like_C"/>
</dbReference>
<feature type="transmembrane region" description="Helical" evidence="2">
    <location>
        <begin position="163"/>
        <end position="186"/>
    </location>
</feature>
<evidence type="ECO:0000313" key="4">
    <source>
        <dbReference type="EMBL" id="SIR31712.1"/>
    </source>
</evidence>
<dbReference type="STRING" id="1198245.SAMN05444858_108159"/>
<feature type="transmembrane region" description="Helical" evidence="2">
    <location>
        <begin position="198"/>
        <end position="216"/>
    </location>
</feature>
<keyword evidence="5" id="KW-1185">Reference proteome</keyword>